<dbReference type="AlphaFoldDB" id="A0A318H0K9"/>
<dbReference type="GO" id="GO:0042597">
    <property type="term" value="C:periplasmic space"/>
    <property type="evidence" value="ECO:0007669"/>
    <property type="project" value="InterPro"/>
</dbReference>
<dbReference type="Gene3D" id="1.20.120.1490">
    <property type="match status" value="1"/>
</dbReference>
<dbReference type="Pfam" id="PF07813">
    <property type="entry name" value="LTXXQ"/>
    <property type="match status" value="1"/>
</dbReference>
<sequence>MSRFSSFSSRFSSTRLRRVLLGTLGATLIAGGLSACGHGPIGEMTGRGGPRTEADMARHQERMVDRVASVLELDAAQKALLTHLATKMRAQRTMMMGAPGQGGPREEFKAIIAGERFDTARAQALVNGKADAIRSGSPELIAAAAAFYDSLKPAQQQKVREFLDQRGGRGHHGGRHWG</sequence>
<name>A0A318H0K9_9BURK</name>
<gene>
    <name evidence="1" type="ORF">C7444_117102</name>
</gene>
<keyword evidence="2" id="KW-1185">Reference proteome</keyword>
<dbReference type="RefSeq" id="WP_110401888.1">
    <property type="nucleotide sequence ID" value="NZ_QJJS01000017.1"/>
</dbReference>
<dbReference type="Proteomes" id="UP000247811">
    <property type="component" value="Unassembled WGS sequence"/>
</dbReference>
<comment type="caution">
    <text evidence="1">The sequence shown here is derived from an EMBL/GenBank/DDBJ whole genome shotgun (WGS) entry which is preliminary data.</text>
</comment>
<evidence type="ECO:0000313" key="1">
    <source>
        <dbReference type="EMBL" id="PXW93896.1"/>
    </source>
</evidence>
<organism evidence="1 2">
    <name type="scientific">Sphaerotilus hippei</name>
    <dbReference type="NCBI Taxonomy" id="744406"/>
    <lineage>
        <taxon>Bacteria</taxon>
        <taxon>Pseudomonadati</taxon>
        <taxon>Pseudomonadota</taxon>
        <taxon>Betaproteobacteria</taxon>
        <taxon>Burkholderiales</taxon>
        <taxon>Sphaerotilaceae</taxon>
        <taxon>Sphaerotilus</taxon>
    </lineage>
</organism>
<dbReference type="EMBL" id="QJJS01000017">
    <property type="protein sequence ID" value="PXW93896.1"/>
    <property type="molecule type" value="Genomic_DNA"/>
</dbReference>
<dbReference type="InterPro" id="IPR012899">
    <property type="entry name" value="LTXXQ"/>
</dbReference>
<dbReference type="OrthoDB" id="8908552at2"/>
<protein>
    <submittedName>
        <fullName evidence="1">Spy/CpxP family protein refolding chaperone</fullName>
    </submittedName>
</protein>
<proteinExistence type="predicted"/>
<evidence type="ECO:0000313" key="2">
    <source>
        <dbReference type="Proteomes" id="UP000247811"/>
    </source>
</evidence>
<accession>A0A318H0K9</accession>
<reference evidence="1 2" key="1">
    <citation type="submission" date="2018-05" db="EMBL/GenBank/DDBJ databases">
        <title>Genomic Encyclopedia of Type Strains, Phase IV (KMG-IV): sequencing the most valuable type-strain genomes for metagenomic binning, comparative biology and taxonomic classification.</title>
        <authorList>
            <person name="Goeker M."/>
        </authorList>
    </citation>
    <scope>NUCLEOTIDE SEQUENCE [LARGE SCALE GENOMIC DNA]</scope>
    <source>
        <strain evidence="1 2">DSM 566</strain>
    </source>
</reference>